<dbReference type="Proteomes" id="UP001243330">
    <property type="component" value="Unassembled WGS sequence"/>
</dbReference>
<keyword evidence="2" id="KW-1185">Reference proteome</keyword>
<reference evidence="1" key="1">
    <citation type="submission" date="2023-01" db="EMBL/GenBank/DDBJ databases">
        <title>Colletotrichum chrysophilum M932 genome sequence.</title>
        <authorList>
            <person name="Baroncelli R."/>
        </authorList>
    </citation>
    <scope>NUCLEOTIDE SEQUENCE</scope>
    <source>
        <strain evidence="1">M932</strain>
    </source>
</reference>
<evidence type="ECO:0000313" key="1">
    <source>
        <dbReference type="EMBL" id="KAK1848055.1"/>
    </source>
</evidence>
<name>A0AAD9EGV4_9PEZI</name>
<evidence type="ECO:0000313" key="2">
    <source>
        <dbReference type="Proteomes" id="UP001243330"/>
    </source>
</evidence>
<dbReference type="EMBL" id="JAQOWY010000182">
    <property type="protein sequence ID" value="KAK1848055.1"/>
    <property type="molecule type" value="Genomic_DNA"/>
</dbReference>
<accession>A0AAD9EGV4</accession>
<organism evidence="1 2">
    <name type="scientific">Colletotrichum chrysophilum</name>
    <dbReference type="NCBI Taxonomy" id="1836956"/>
    <lineage>
        <taxon>Eukaryota</taxon>
        <taxon>Fungi</taxon>
        <taxon>Dikarya</taxon>
        <taxon>Ascomycota</taxon>
        <taxon>Pezizomycotina</taxon>
        <taxon>Sordariomycetes</taxon>
        <taxon>Hypocreomycetidae</taxon>
        <taxon>Glomerellales</taxon>
        <taxon>Glomerellaceae</taxon>
        <taxon>Colletotrichum</taxon>
        <taxon>Colletotrichum gloeosporioides species complex</taxon>
    </lineage>
</organism>
<protein>
    <submittedName>
        <fullName evidence="1">Uncharacterized protein</fullName>
    </submittedName>
</protein>
<comment type="caution">
    <text evidence="1">The sequence shown here is derived from an EMBL/GenBank/DDBJ whole genome shotgun (WGS) entry which is preliminary data.</text>
</comment>
<sequence>MAIKRKVAAGSTGIIPTHAMNRARSFYAENANSSSFSDPADLWALNFEFKGQPEKFEGLPVTPLGSWRIAQREEGLPYSKDDFIYLKLLF</sequence>
<gene>
    <name evidence="1" type="ORF">CCHR01_09301</name>
</gene>
<dbReference type="AlphaFoldDB" id="A0AAD9EGV4"/>
<proteinExistence type="predicted"/>